<dbReference type="PANTHER" id="PTHR14795:SF0">
    <property type="entry name" value="TRANSMEMBRANE PROTEIN 62"/>
    <property type="match status" value="1"/>
</dbReference>
<accession>A0A7J9KY54</accession>
<dbReference type="EMBL" id="JABFAF010000003">
    <property type="protein sequence ID" value="MBA0851432.1"/>
    <property type="molecule type" value="Genomic_DNA"/>
</dbReference>
<dbReference type="PANTHER" id="PTHR14795">
    <property type="entry name" value="HELICASE RELATED"/>
    <property type="match status" value="1"/>
</dbReference>
<dbReference type="SUPFAM" id="SSF56300">
    <property type="entry name" value="Metallo-dependent phosphatases"/>
    <property type="match status" value="1"/>
</dbReference>
<dbReference type="AlphaFoldDB" id="A0A7J9KY54"/>
<protein>
    <recommendedName>
        <fullName evidence="4">Calcineurin-like phosphoesterase domain-containing protein</fullName>
    </recommendedName>
</protein>
<sequence length="112" mass="12767">MGILLVLLLCLITPICFAQHQHQTSFSSRRTVIDVKHGPDSVVWAVQLSDLHFSVHHPQRAIDFRNLVPPALSMINPSLVLITGDLTGNVIPYTRFDIRYGWKMPQEHKRKS</sequence>
<evidence type="ECO:0000256" key="1">
    <source>
        <dbReference type="SAM" id="SignalP"/>
    </source>
</evidence>
<evidence type="ECO:0000313" key="2">
    <source>
        <dbReference type="EMBL" id="MBA0851432.1"/>
    </source>
</evidence>
<dbReference type="OrthoDB" id="27234at2759"/>
<keyword evidence="3" id="KW-1185">Reference proteome</keyword>
<evidence type="ECO:0000313" key="3">
    <source>
        <dbReference type="Proteomes" id="UP000593576"/>
    </source>
</evidence>
<proteinExistence type="predicted"/>
<evidence type="ECO:0008006" key="4">
    <source>
        <dbReference type="Google" id="ProtNLM"/>
    </source>
</evidence>
<name>A0A7J9KY54_GOSSC</name>
<gene>
    <name evidence="2" type="ORF">Goshw_019702</name>
</gene>
<feature type="chain" id="PRO_5029643783" description="Calcineurin-like phosphoesterase domain-containing protein" evidence="1">
    <location>
        <begin position="19"/>
        <end position="112"/>
    </location>
</feature>
<reference evidence="2 3" key="1">
    <citation type="journal article" date="2019" name="Genome Biol. Evol.">
        <title>Insights into the evolution of the New World diploid cottons (Gossypium, subgenus Houzingenia) based on genome sequencing.</title>
        <authorList>
            <person name="Grover C.E."/>
            <person name="Arick M.A. 2nd"/>
            <person name="Thrash A."/>
            <person name="Conover J.L."/>
            <person name="Sanders W.S."/>
            <person name="Peterson D.G."/>
            <person name="Frelichowski J.E."/>
            <person name="Scheffler J.A."/>
            <person name="Scheffler B.E."/>
            <person name="Wendel J.F."/>
        </authorList>
    </citation>
    <scope>NUCLEOTIDE SEQUENCE [LARGE SCALE GENOMIC DNA]</scope>
    <source>
        <strain evidence="2">1</strain>
        <tissue evidence="2">Leaf</tissue>
    </source>
</reference>
<feature type="signal peptide" evidence="1">
    <location>
        <begin position="1"/>
        <end position="18"/>
    </location>
</feature>
<comment type="caution">
    <text evidence="2">The sequence shown here is derived from an EMBL/GenBank/DDBJ whole genome shotgun (WGS) entry which is preliminary data.</text>
</comment>
<dbReference type="Proteomes" id="UP000593576">
    <property type="component" value="Unassembled WGS sequence"/>
</dbReference>
<keyword evidence="1" id="KW-0732">Signal</keyword>
<organism evidence="2 3">
    <name type="scientific">Gossypium schwendimanii</name>
    <name type="common">Cotton</name>
    <dbReference type="NCBI Taxonomy" id="34291"/>
    <lineage>
        <taxon>Eukaryota</taxon>
        <taxon>Viridiplantae</taxon>
        <taxon>Streptophyta</taxon>
        <taxon>Embryophyta</taxon>
        <taxon>Tracheophyta</taxon>
        <taxon>Spermatophyta</taxon>
        <taxon>Magnoliopsida</taxon>
        <taxon>eudicotyledons</taxon>
        <taxon>Gunneridae</taxon>
        <taxon>Pentapetalae</taxon>
        <taxon>rosids</taxon>
        <taxon>malvids</taxon>
        <taxon>Malvales</taxon>
        <taxon>Malvaceae</taxon>
        <taxon>Malvoideae</taxon>
        <taxon>Gossypium</taxon>
    </lineage>
</organism>
<dbReference type="InterPro" id="IPR029052">
    <property type="entry name" value="Metallo-depent_PP-like"/>
</dbReference>